<proteinExistence type="predicted"/>
<feature type="signal peptide" evidence="2">
    <location>
        <begin position="1"/>
        <end position="33"/>
    </location>
</feature>
<dbReference type="RefSeq" id="WP_243164634.1">
    <property type="nucleotide sequence ID" value="NZ_JACHFW010000002.1"/>
</dbReference>
<reference evidence="4 5" key="1">
    <citation type="submission" date="2020-08" db="EMBL/GenBank/DDBJ databases">
        <title>Genomic Encyclopedia of Type Strains, Phase IV (KMG-IV): sequencing the most valuable type-strain genomes for metagenomic binning, comparative biology and taxonomic classification.</title>
        <authorList>
            <person name="Goeker M."/>
        </authorList>
    </citation>
    <scope>NUCLEOTIDE SEQUENCE [LARGE SCALE GENOMIC DNA]</scope>
    <source>
        <strain evidence="4 5">DSM 106146</strain>
    </source>
</reference>
<dbReference type="Gene3D" id="2.30.30.40">
    <property type="entry name" value="SH3 Domains"/>
    <property type="match status" value="1"/>
</dbReference>
<dbReference type="Gene3D" id="1.10.10.2520">
    <property type="entry name" value="Cell wall hydrolase SleB, domain 1"/>
    <property type="match status" value="1"/>
</dbReference>
<dbReference type="EMBL" id="JACHFW010000002">
    <property type="protein sequence ID" value="MBB5263806.1"/>
    <property type="molecule type" value="Genomic_DNA"/>
</dbReference>
<accession>A0A7W8H8H3</accession>
<evidence type="ECO:0000256" key="1">
    <source>
        <dbReference type="SAM" id="MobiDB-lite"/>
    </source>
</evidence>
<feature type="region of interest" description="Disordered" evidence="1">
    <location>
        <begin position="279"/>
        <end position="387"/>
    </location>
</feature>
<evidence type="ECO:0000256" key="2">
    <source>
        <dbReference type="SAM" id="SignalP"/>
    </source>
</evidence>
<feature type="compositionally biased region" description="Basic and acidic residues" evidence="1">
    <location>
        <begin position="202"/>
        <end position="223"/>
    </location>
</feature>
<protein>
    <submittedName>
        <fullName evidence="4">Spore germination cell wall hydrolase CwlJ-like protein</fullName>
    </submittedName>
</protein>
<keyword evidence="4" id="KW-0378">Hydrolase</keyword>
<dbReference type="Pfam" id="PF07486">
    <property type="entry name" value="Hydrolase_2"/>
    <property type="match status" value="1"/>
</dbReference>
<keyword evidence="5" id="KW-1185">Reference proteome</keyword>
<dbReference type="Proteomes" id="UP000543642">
    <property type="component" value="Unassembled WGS sequence"/>
</dbReference>
<feature type="chain" id="PRO_5030880759" evidence="2">
    <location>
        <begin position="34"/>
        <end position="505"/>
    </location>
</feature>
<name>A0A7W8H8H3_9FIRM</name>
<comment type="caution">
    <text evidence="4">The sequence shown here is derived from an EMBL/GenBank/DDBJ whole genome shotgun (WGS) entry which is preliminary data.</text>
</comment>
<keyword evidence="2" id="KW-0732">Signal</keyword>
<feature type="domain" description="Cell wall hydrolase SleB" evidence="3">
    <location>
        <begin position="406"/>
        <end position="501"/>
    </location>
</feature>
<sequence>MVGKTFKKVIAKAGAAVTTAALCAGCLTGFSFAASPQSVAGLPSDFNADMLSLVMDSALELVQNPYENLIVTNYEPYLAVYKSADEDSEIVGKMYPGSYGTIVHKGEMWTKITSGDVTGFVLTENVAFGDEAEALAKDTGEKVVKVTVDQLNIRSGPDFYSPVIASGEKDETYLIVPEGCTYDEDSGEIYWTEDGNSQELDPEAKEAGETSDGAGKDDEKEAPSYEEFMEPIDDLSGGQWYRIHLDDIYYGYVYGDCVETENQLDEAVTSEVEAMAASEEVSQTVSQSSADDLSKESAALSVTSSTGAAASSSQATGAKETQESQSQTSQSAASQTQTSQTQESETQESETQAPETQTPETQTSQTQAPETQAAQTEAPQTEAPVSASTDDAYLLACLVYCEAGNQSYEGQLAVANVVMNRVNSPLFPNSISEVIYQSGQFSPAANGRLATVLSSGPTSSCIQAANDAIAGNNNIGNYLFFNNYAPSDASSTLTIGDIVFYTYNY</sequence>
<evidence type="ECO:0000313" key="4">
    <source>
        <dbReference type="EMBL" id="MBB5263806.1"/>
    </source>
</evidence>
<dbReference type="InterPro" id="IPR011105">
    <property type="entry name" value="Cell_wall_hydrolase_SleB"/>
</dbReference>
<feature type="compositionally biased region" description="Low complexity" evidence="1">
    <location>
        <begin position="279"/>
        <end position="290"/>
    </location>
</feature>
<evidence type="ECO:0000259" key="3">
    <source>
        <dbReference type="Pfam" id="PF07486"/>
    </source>
</evidence>
<dbReference type="GO" id="GO:0016787">
    <property type="term" value="F:hydrolase activity"/>
    <property type="evidence" value="ECO:0007669"/>
    <property type="project" value="UniProtKB-KW"/>
</dbReference>
<evidence type="ECO:0000313" key="5">
    <source>
        <dbReference type="Proteomes" id="UP000543642"/>
    </source>
</evidence>
<feature type="compositionally biased region" description="Low complexity" evidence="1">
    <location>
        <begin position="297"/>
        <end position="384"/>
    </location>
</feature>
<dbReference type="AlphaFoldDB" id="A0A7W8H8H3"/>
<dbReference type="InterPro" id="IPR042047">
    <property type="entry name" value="SleB_dom1"/>
</dbReference>
<organism evidence="4 5">
    <name type="scientific">Catenibacillus scindens</name>
    <dbReference type="NCBI Taxonomy" id="673271"/>
    <lineage>
        <taxon>Bacteria</taxon>
        <taxon>Bacillati</taxon>
        <taxon>Bacillota</taxon>
        <taxon>Clostridia</taxon>
        <taxon>Lachnospirales</taxon>
        <taxon>Lachnospiraceae</taxon>
        <taxon>Catenibacillus</taxon>
    </lineage>
</organism>
<feature type="region of interest" description="Disordered" evidence="1">
    <location>
        <begin position="192"/>
        <end position="223"/>
    </location>
</feature>
<gene>
    <name evidence="4" type="ORF">HNP82_000904</name>
</gene>